<protein>
    <submittedName>
        <fullName evidence="1">Uncharacterized protein</fullName>
    </submittedName>
</protein>
<comment type="caution">
    <text evidence="1">The sequence shown here is derived from an EMBL/GenBank/DDBJ whole genome shotgun (WGS) entry which is preliminary data.</text>
</comment>
<dbReference type="EMBL" id="VSSQ01100977">
    <property type="protein sequence ID" value="MPN42922.1"/>
    <property type="molecule type" value="Genomic_DNA"/>
</dbReference>
<organism evidence="1">
    <name type="scientific">bioreactor metagenome</name>
    <dbReference type="NCBI Taxonomy" id="1076179"/>
    <lineage>
        <taxon>unclassified sequences</taxon>
        <taxon>metagenomes</taxon>
        <taxon>ecological metagenomes</taxon>
    </lineage>
</organism>
<accession>A0A645HWR9</accession>
<sequence length="55" mass="6254">MPVKPETIASLKYDAILLSSDTVAEDFRKRCIQLFGNDVRLIDLYEGLPPGPYRK</sequence>
<evidence type="ECO:0000313" key="1">
    <source>
        <dbReference type="EMBL" id="MPN42922.1"/>
    </source>
</evidence>
<reference evidence="1" key="1">
    <citation type="submission" date="2019-08" db="EMBL/GenBank/DDBJ databases">
        <authorList>
            <person name="Kucharzyk K."/>
            <person name="Murdoch R.W."/>
            <person name="Higgins S."/>
            <person name="Loffler F."/>
        </authorList>
    </citation>
    <scope>NUCLEOTIDE SEQUENCE</scope>
</reference>
<name>A0A645HWR9_9ZZZZ</name>
<dbReference type="AlphaFoldDB" id="A0A645HWR9"/>
<gene>
    <name evidence="1" type="ORF">SDC9_190480</name>
</gene>
<proteinExistence type="predicted"/>